<dbReference type="PRINTS" id="PR00080">
    <property type="entry name" value="SDRFAMILY"/>
</dbReference>
<feature type="domain" description="Ketoreductase" evidence="2">
    <location>
        <begin position="206"/>
        <end position="382"/>
    </location>
</feature>
<dbReference type="PROSITE" id="PS00061">
    <property type="entry name" value="ADH_SHORT"/>
    <property type="match status" value="1"/>
</dbReference>
<keyword evidence="3" id="KW-0560">Oxidoreductase</keyword>
<dbReference type="InterPro" id="IPR020904">
    <property type="entry name" value="Sc_DH/Rdtase_CS"/>
</dbReference>
<dbReference type="FunFam" id="3.40.50.720:FF:000338">
    <property type="entry name" value="3-oxoacyl-ACP reductase FabG"/>
    <property type="match status" value="1"/>
</dbReference>
<dbReference type="NCBIfam" id="NF006110">
    <property type="entry name" value="PRK08261.1"/>
    <property type="match status" value="1"/>
</dbReference>
<proteinExistence type="inferred from homology"/>
<reference evidence="3 4" key="1">
    <citation type="submission" date="2020-07" db="EMBL/GenBank/DDBJ databases">
        <title>Sequencing the genomes of 1000 actinobacteria strains.</title>
        <authorList>
            <person name="Klenk H.-P."/>
        </authorList>
    </citation>
    <scope>NUCLEOTIDE SEQUENCE [LARGE SCALE GENOMIC DNA]</scope>
    <source>
        <strain evidence="3 4">DSM 26154</strain>
    </source>
</reference>
<evidence type="ECO:0000313" key="4">
    <source>
        <dbReference type="Proteomes" id="UP000554054"/>
    </source>
</evidence>
<dbReference type="PRINTS" id="PR00081">
    <property type="entry name" value="GDHRDH"/>
</dbReference>
<comment type="caution">
    <text evidence="3">The sequence shown here is derived from an EMBL/GenBank/DDBJ whole genome shotgun (WGS) entry which is preliminary data.</text>
</comment>
<evidence type="ECO:0000259" key="2">
    <source>
        <dbReference type="SMART" id="SM00822"/>
    </source>
</evidence>
<dbReference type="GO" id="GO:0004316">
    <property type="term" value="F:3-oxoacyl-[acyl-carrier-protein] reductase (NADPH) activity"/>
    <property type="evidence" value="ECO:0007669"/>
    <property type="project" value="UniProtKB-EC"/>
</dbReference>
<dbReference type="SMART" id="SM00822">
    <property type="entry name" value="PKS_KR"/>
    <property type="match status" value="1"/>
</dbReference>
<dbReference type="AlphaFoldDB" id="A0A852VM85"/>
<evidence type="ECO:0000256" key="1">
    <source>
        <dbReference type="ARBA" id="ARBA00006484"/>
    </source>
</evidence>
<dbReference type="PANTHER" id="PTHR42760">
    <property type="entry name" value="SHORT-CHAIN DEHYDROGENASES/REDUCTASES FAMILY MEMBER"/>
    <property type="match status" value="1"/>
</dbReference>
<dbReference type="SUPFAM" id="SSF51735">
    <property type="entry name" value="NAD(P)-binding Rossmann-fold domains"/>
    <property type="match status" value="1"/>
</dbReference>
<dbReference type="EMBL" id="JACCAE010000001">
    <property type="protein sequence ID" value="NYF96728.1"/>
    <property type="molecule type" value="Genomic_DNA"/>
</dbReference>
<dbReference type="InterPro" id="IPR057326">
    <property type="entry name" value="KR_dom"/>
</dbReference>
<dbReference type="Pfam" id="PF13561">
    <property type="entry name" value="adh_short_C2"/>
    <property type="match status" value="1"/>
</dbReference>
<sequence>MGFEYGKFVSSGLGKQIANTLGLPRPTTLRRHTAGAPLINGAVLLDGHGDAPVATALTQVLSADGIQIATSPSTSVAGVIVDMTQVETPADLETLRGILSPALKTLAPTGRVIVIGRPVEDAEDVAQTAARRALEGIVRSVGKEMRAGGTANMVHVAEGAEADAEATIRFLLSGRSAYVSAQVIDVGERVGDVVAPASWDVPLADKVAVVTGAARGIGAAIAQTLARDGATVVCVDIPAAGGPLADVANSIGGSALQLDVTAEDAGAKIVDHAQSLHGGFDIVVHNAGITRDKLLVNTDADRWGSVLNVNLQSILRMNETLIPAINEGGHIVNISSIAGIAGNRGQVNYGASKAGVIGMTKSLAEDPQVVAKGITVNAVAPGFIETEMTAKVPLATREVGRLTNSLSQGGLPVDVAETIGWFSWDANRAVTGNVVRVCGQMILGA</sequence>
<protein>
    <submittedName>
        <fullName evidence="3">3-oxoacyl-[acyl-carrier protein] reductase</fullName>
        <ecNumber evidence="3">1.1.1.100</ecNumber>
    </submittedName>
</protein>
<organism evidence="3 4">
    <name type="scientific">Janibacter cremeus</name>
    <dbReference type="NCBI Taxonomy" id="1285192"/>
    <lineage>
        <taxon>Bacteria</taxon>
        <taxon>Bacillati</taxon>
        <taxon>Actinomycetota</taxon>
        <taxon>Actinomycetes</taxon>
        <taxon>Micrococcales</taxon>
        <taxon>Intrasporangiaceae</taxon>
        <taxon>Janibacter</taxon>
    </lineage>
</organism>
<dbReference type="RefSeq" id="WP_185989743.1">
    <property type="nucleotide sequence ID" value="NZ_JACCAE010000001.1"/>
</dbReference>
<comment type="similarity">
    <text evidence="1">Belongs to the short-chain dehydrogenases/reductases (SDR) family.</text>
</comment>
<dbReference type="PANTHER" id="PTHR42760:SF78">
    <property type="entry name" value="3-OXOACYL-[ACYL-CARRIER-PROTEIN] REDUCTASE [NADH]"/>
    <property type="match status" value="1"/>
</dbReference>
<gene>
    <name evidence="3" type="ORF">BJY20_000120</name>
</gene>
<accession>A0A852VM85</accession>
<name>A0A852VM85_9MICO</name>
<dbReference type="Proteomes" id="UP000554054">
    <property type="component" value="Unassembled WGS sequence"/>
</dbReference>
<keyword evidence="4" id="KW-1185">Reference proteome</keyword>
<dbReference type="EC" id="1.1.1.100" evidence="3"/>
<evidence type="ECO:0000313" key="3">
    <source>
        <dbReference type="EMBL" id="NYF96728.1"/>
    </source>
</evidence>
<dbReference type="InterPro" id="IPR002347">
    <property type="entry name" value="SDR_fam"/>
</dbReference>
<dbReference type="InterPro" id="IPR036291">
    <property type="entry name" value="NAD(P)-bd_dom_sf"/>
</dbReference>
<dbReference type="Gene3D" id="3.40.50.720">
    <property type="entry name" value="NAD(P)-binding Rossmann-like Domain"/>
    <property type="match status" value="2"/>
</dbReference>